<comment type="subunit">
    <text evidence="12">Homodimer.</text>
</comment>
<comment type="function">
    <text evidence="12">Catalyzes the reversible conversion of 3-phosphohydroxypyruvate to phosphoserine and of 3-hydroxy-2-oxo-4-phosphonooxybutanoate to phosphohydroxythreonine.</text>
</comment>
<dbReference type="GO" id="GO:0005737">
    <property type="term" value="C:cytoplasm"/>
    <property type="evidence" value="ECO:0007669"/>
    <property type="project" value="UniProtKB-SubCell"/>
</dbReference>
<evidence type="ECO:0000256" key="9">
    <source>
        <dbReference type="ARBA" id="ARBA00023299"/>
    </source>
</evidence>
<dbReference type="InterPro" id="IPR015424">
    <property type="entry name" value="PyrdxlP-dep_Trfase"/>
</dbReference>
<evidence type="ECO:0000256" key="12">
    <source>
        <dbReference type="HAMAP-Rule" id="MF_00160"/>
    </source>
</evidence>
<dbReference type="PANTHER" id="PTHR43247:SF1">
    <property type="entry name" value="PHOSPHOSERINE AMINOTRANSFERASE"/>
    <property type="match status" value="1"/>
</dbReference>
<evidence type="ECO:0000256" key="13">
    <source>
        <dbReference type="RuleBase" id="RU004505"/>
    </source>
</evidence>
<dbReference type="SUPFAM" id="SSF53383">
    <property type="entry name" value="PLP-dependent transferases"/>
    <property type="match status" value="1"/>
</dbReference>
<feature type="binding site" evidence="12">
    <location>
        <position position="103"/>
    </location>
    <ligand>
        <name>pyridoxal 5'-phosphate</name>
        <dbReference type="ChEBI" id="CHEBI:597326"/>
    </ligand>
</feature>
<evidence type="ECO:0000256" key="4">
    <source>
        <dbReference type="ARBA" id="ARBA00022576"/>
    </source>
</evidence>
<comment type="catalytic activity">
    <reaction evidence="11 12 13">
        <text>O-phospho-L-serine + 2-oxoglutarate = 3-phosphooxypyruvate + L-glutamate</text>
        <dbReference type="Rhea" id="RHEA:14329"/>
        <dbReference type="ChEBI" id="CHEBI:16810"/>
        <dbReference type="ChEBI" id="CHEBI:18110"/>
        <dbReference type="ChEBI" id="CHEBI:29985"/>
        <dbReference type="ChEBI" id="CHEBI:57524"/>
        <dbReference type="EC" id="2.6.1.52"/>
    </reaction>
</comment>
<feature type="binding site" evidence="12">
    <location>
        <position position="154"/>
    </location>
    <ligand>
        <name>pyridoxal 5'-phosphate</name>
        <dbReference type="ChEBI" id="CHEBI:597326"/>
    </ligand>
</feature>
<dbReference type="InterPro" id="IPR020578">
    <property type="entry name" value="Aminotrans_V_PyrdxlP_BS"/>
</dbReference>
<feature type="modified residue" description="N6-(pyridoxal phosphate)lysine" evidence="12">
    <location>
        <position position="198"/>
    </location>
</feature>
<dbReference type="Gene3D" id="3.40.640.10">
    <property type="entry name" value="Type I PLP-dependent aspartate aminotransferase-like (Major domain)"/>
    <property type="match status" value="1"/>
</dbReference>
<comment type="similarity">
    <text evidence="3 12">Belongs to the class-V pyridoxal-phosphate-dependent aminotransferase family. SerC subfamily.</text>
</comment>
<evidence type="ECO:0000256" key="11">
    <source>
        <dbReference type="ARBA" id="ARBA00049007"/>
    </source>
</evidence>
<evidence type="ECO:0000256" key="3">
    <source>
        <dbReference type="ARBA" id="ARBA00006904"/>
    </source>
</evidence>
<dbReference type="PIRSF" id="PIRSF000525">
    <property type="entry name" value="SerC"/>
    <property type="match status" value="1"/>
</dbReference>
<dbReference type="AlphaFoldDB" id="A0A9Q8U0F1"/>
<feature type="binding site" evidence="12">
    <location>
        <position position="42"/>
    </location>
    <ligand>
        <name>L-glutamate</name>
        <dbReference type="ChEBI" id="CHEBI:29985"/>
    </ligand>
</feature>
<dbReference type="NCBIfam" id="TIGR01364">
    <property type="entry name" value="serC_1"/>
    <property type="match status" value="1"/>
</dbReference>
<dbReference type="InterPro" id="IPR022278">
    <property type="entry name" value="Pser_aminoTfrase"/>
</dbReference>
<evidence type="ECO:0000256" key="6">
    <source>
        <dbReference type="ARBA" id="ARBA00022679"/>
    </source>
</evidence>
<dbReference type="GO" id="GO:0008615">
    <property type="term" value="P:pyridoxine biosynthetic process"/>
    <property type="evidence" value="ECO:0007669"/>
    <property type="project" value="UniProtKB-UniRule"/>
</dbReference>
<keyword evidence="5 12" id="KW-0028">Amino-acid biosynthesis</keyword>
<keyword evidence="6 12" id="KW-0808">Transferase</keyword>
<dbReference type="InterPro" id="IPR015422">
    <property type="entry name" value="PyrdxlP-dep_Trfase_small"/>
</dbReference>
<dbReference type="Gene3D" id="3.90.1150.10">
    <property type="entry name" value="Aspartate Aminotransferase, domain 1"/>
    <property type="match status" value="1"/>
</dbReference>
<feature type="binding site" evidence="12">
    <location>
        <begin position="76"/>
        <end position="77"/>
    </location>
    <ligand>
        <name>pyridoxal 5'-phosphate</name>
        <dbReference type="ChEBI" id="CHEBI:597326"/>
    </ligand>
</feature>
<evidence type="ECO:0000256" key="10">
    <source>
        <dbReference type="ARBA" id="ARBA00047630"/>
    </source>
</evidence>
<dbReference type="Pfam" id="PF00266">
    <property type="entry name" value="Aminotran_5"/>
    <property type="match status" value="1"/>
</dbReference>
<dbReference type="Proteomes" id="UP001056209">
    <property type="component" value="Chromosome"/>
</dbReference>
<dbReference type="GO" id="GO:0006564">
    <property type="term" value="P:L-serine biosynthetic process"/>
    <property type="evidence" value="ECO:0007669"/>
    <property type="project" value="UniProtKB-UniRule"/>
</dbReference>
<evidence type="ECO:0000256" key="7">
    <source>
        <dbReference type="ARBA" id="ARBA00022898"/>
    </source>
</evidence>
<dbReference type="EC" id="2.6.1.52" evidence="12"/>
<sequence length="362" mass="41324">MNKIFNFSAGPSTLPKQVLRQIKKELYNWNNMGISVMEISHRSEEFLQLMQDAKQDICDLLDIPENYEVLFCHGGARAQFSAIPMNLLKTSSDNVDYINTGYWAYSAAIEAKKYCDPRIINVSNKKNGLYNIQPISKWDVATNSIYIHYCPNETIDGIAIYETPNFYDKIVIADCSSTLLSSPINISRFGIVYAAAQKNIGIAGLTVVIIRKDLLQIPRQEIPSILNYKILVDNYSMFNTPATMSWYVASLIFKWLKKQGGLKKINKRNQEKSDFLYNAIDSSNFYFNNVDVPNRSCMNVPFFLKNNKLDNIFLKESICFGLRGLQGHRIVGGMRASLYNAMTLEGVQKLVEFMKLFSEKYS</sequence>
<keyword evidence="9 12" id="KW-0718">Serine biosynthesis</keyword>
<keyword evidence="8 12" id="KW-0664">Pyridoxine biosynthesis</keyword>
<comment type="cofactor">
    <cofactor evidence="12">
        <name>pyridoxal 5'-phosphate</name>
        <dbReference type="ChEBI" id="CHEBI:597326"/>
    </cofactor>
    <text evidence="12">Binds 1 pyridoxal phosphate per subunit.</text>
</comment>
<dbReference type="NCBIfam" id="NF003764">
    <property type="entry name" value="PRK05355.1"/>
    <property type="match status" value="1"/>
</dbReference>
<dbReference type="PANTHER" id="PTHR43247">
    <property type="entry name" value="PHOSPHOSERINE AMINOTRANSFERASE"/>
    <property type="match status" value="1"/>
</dbReference>
<comment type="pathway">
    <text evidence="2 12 13">Amino-acid biosynthesis; L-serine biosynthesis; L-serine from 3-phospho-D-glycerate: step 2/3.</text>
</comment>
<dbReference type="PROSITE" id="PS00595">
    <property type="entry name" value="AA_TRANSFER_CLASS_5"/>
    <property type="match status" value="1"/>
</dbReference>
<dbReference type="GO" id="GO:0004648">
    <property type="term" value="F:O-phospho-L-serine:2-oxoglutarate aminotransferase activity"/>
    <property type="evidence" value="ECO:0007669"/>
    <property type="project" value="UniProtKB-UniRule"/>
</dbReference>
<evidence type="ECO:0000256" key="8">
    <source>
        <dbReference type="ARBA" id="ARBA00023096"/>
    </source>
</evidence>
<evidence type="ECO:0000313" key="15">
    <source>
        <dbReference type="EMBL" id="URJ28375.1"/>
    </source>
</evidence>
<keyword evidence="7 12" id="KW-0663">Pyridoxal phosphate</keyword>
<dbReference type="RefSeq" id="WP_250248831.1">
    <property type="nucleotide sequence ID" value="NZ_CP097753.1"/>
</dbReference>
<name>A0A9Q8U0F1_9ENTR</name>
<reference evidence="15" key="1">
    <citation type="submission" date="2022-05" db="EMBL/GenBank/DDBJ databases">
        <title>Impact of host demography and evolutionary history on endosymbiont molecular evolution: a test in carpenter ants (Genus Camponotus) and their Blochmannia endosymbionts.</title>
        <authorList>
            <person name="Manthey J.D."/>
            <person name="Giron J.C."/>
            <person name="Hruska J.P."/>
        </authorList>
    </citation>
    <scope>NUCLEOTIDE SEQUENCE</scope>
    <source>
        <strain evidence="15">C-039</strain>
    </source>
</reference>
<evidence type="ECO:0000256" key="5">
    <source>
        <dbReference type="ARBA" id="ARBA00022605"/>
    </source>
</evidence>
<protein>
    <recommendedName>
        <fullName evidence="12">Phosphoserine aminotransferase</fullName>
        <ecNumber evidence="12">2.6.1.52</ecNumber>
    </recommendedName>
    <alternativeName>
        <fullName evidence="12">Phosphohydroxythreonine aminotransferase</fullName>
        <shortName evidence="12">PSAT</shortName>
    </alternativeName>
</protein>
<keyword evidence="12" id="KW-0963">Cytoplasm</keyword>
<evidence type="ECO:0000313" key="16">
    <source>
        <dbReference type="Proteomes" id="UP001056209"/>
    </source>
</evidence>
<dbReference type="InterPro" id="IPR000192">
    <property type="entry name" value="Aminotrans_V_dom"/>
</dbReference>
<evidence type="ECO:0000256" key="2">
    <source>
        <dbReference type="ARBA" id="ARBA00005099"/>
    </source>
</evidence>
<dbReference type="GO" id="GO:0030170">
    <property type="term" value="F:pyridoxal phosphate binding"/>
    <property type="evidence" value="ECO:0007669"/>
    <property type="project" value="UniProtKB-UniRule"/>
</dbReference>
<gene>
    <name evidence="12 15" type="primary">serC</name>
    <name evidence="15" type="ORF">M9393_01285</name>
</gene>
<feature type="binding site" evidence="12">
    <location>
        <position position="174"/>
    </location>
    <ligand>
        <name>pyridoxal 5'-phosphate</name>
        <dbReference type="ChEBI" id="CHEBI:597326"/>
    </ligand>
</feature>
<dbReference type="InterPro" id="IPR015421">
    <property type="entry name" value="PyrdxlP-dep_Trfase_major"/>
</dbReference>
<comment type="pathway">
    <text evidence="1 12">Cofactor biosynthesis; pyridoxine 5'-phosphate biosynthesis; pyridoxine 5'-phosphate from D-erythrose 4-phosphate: step 3/5.</text>
</comment>
<comment type="caution">
    <text evidence="12">Lacks conserved residue(s) required for the propagation of feature annotation.</text>
</comment>
<comment type="subcellular location">
    <subcellularLocation>
        <location evidence="12">Cytoplasm</location>
    </subcellularLocation>
</comment>
<keyword evidence="4 12" id="KW-0032">Aminotransferase</keyword>
<dbReference type="FunFam" id="3.90.1150.10:FF:000006">
    <property type="entry name" value="Phosphoserine aminotransferase"/>
    <property type="match status" value="1"/>
</dbReference>
<dbReference type="FunFam" id="3.40.640.10:FF:000010">
    <property type="entry name" value="Phosphoserine aminotransferase"/>
    <property type="match status" value="1"/>
</dbReference>
<feature type="domain" description="Aminotransferase class V" evidence="14">
    <location>
        <begin position="4"/>
        <end position="350"/>
    </location>
</feature>
<evidence type="ECO:0000259" key="14">
    <source>
        <dbReference type="Pfam" id="PF00266"/>
    </source>
</evidence>
<organism evidence="15 16">
    <name type="scientific">Candidatus Blochmannia vicinus</name>
    <name type="common">nom. nud.</name>
    <dbReference type="NCBI Taxonomy" id="251540"/>
    <lineage>
        <taxon>Bacteria</taxon>
        <taxon>Pseudomonadati</taxon>
        <taxon>Pseudomonadota</taxon>
        <taxon>Gammaproteobacteria</taxon>
        <taxon>Enterobacterales</taxon>
        <taxon>Enterobacteriaceae</taxon>
        <taxon>ant endosymbionts</taxon>
        <taxon>Candidatus Blochmanniella</taxon>
    </lineage>
</organism>
<dbReference type="EMBL" id="CP097753">
    <property type="protein sequence ID" value="URJ28375.1"/>
    <property type="molecule type" value="Genomic_DNA"/>
</dbReference>
<accession>A0A9Q8U0F1</accession>
<evidence type="ECO:0000256" key="1">
    <source>
        <dbReference type="ARBA" id="ARBA00004915"/>
    </source>
</evidence>
<proteinExistence type="inferred from homology"/>
<feature type="binding site" evidence="12">
    <location>
        <begin position="239"/>
        <end position="240"/>
    </location>
    <ligand>
        <name>pyridoxal 5'-phosphate</name>
        <dbReference type="ChEBI" id="CHEBI:597326"/>
    </ligand>
</feature>
<feature type="binding site" evidence="12">
    <location>
        <position position="197"/>
    </location>
    <ligand>
        <name>pyridoxal 5'-phosphate</name>
        <dbReference type="ChEBI" id="CHEBI:597326"/>
    </ligand>
</feature>
<dbReference type="HAMAP" id="MF_00160">
    <property type="entry name" value="SerC_aminotrans_5"/>
    <property type="match status" value="1"/>
</dbReference>
<comment type="catalytic activity">
    <reaction evidence="10 12">
        <text>4-(phosphooxy)-L-threonine + 2-oxoglutarate = (R)-3-hydroxy-2-oxo-4-phosphooxybutanoate + L-glutamate</text>
        <dbReference type="Rhea" id="RHEA:16573"/>
        <dbReference type="ChEBI" id="CHEBI:16810"/>
        <dbReference type="ChEBI" id="CHEBI:29985"/>
        <dbReference type="ChEBI" id="CHEBI:58452"/>
        <dbReference type="ChEBI" id="CHEBI:58538"/>
        <dbReference type="EC" id="2.6.1.52"/>
    </reaction>
</comment>